<dbReference type="InterPro" id="IPR000315">
    <property type="entry name" value="Znf_B-box"/>
</dbReference>
<dbReference type="SUPFAM" id="SSF57845">
    <property type="entry name" value="B-box zinc-binding domain"/>
    <property type="match status" value="1"/>
</dbReference>
<dbReference type="Proteomes" id="UP000005408">
    <property type="component" value="Unassembled WGS sequence"/>
</dbReference>
<evidence type="ECO:0000256" key="1">
    <source>
        <dbReference type="PROSITE-ProRule" id="PRU00024"/>
    </source>
</evidence>
<dbReference type="AlphaFoldDB" id="A0A8W8M4B7"/>
<dbReference type="PANTHER" id="PTHR25462:SF296">
    <property type="entry name" value="MEIOTIC P26, ISOFORM F"/>
    <property type="match status" value="1"/>
</dbReference>
<evidence type="ECO:0000313" key="4">
    <source>
        <dbReference type="EnsemblMetazoa" id="G31110.3:cds"/>
    </source>
</evidence>
<keyword evidence="1" id="KW-0863">Zinc-finger</keyword>
<accession>A0A8W8M4B7</accession>
<dbReference type="PROSITE" id="PS50119">
    <property type="entry name" value="ZF_BBOX"/>
    <property type="match status" value="2"/>
</dbReference>
<protein>
    <recommendedName>
        <fullName evidence="3">B box-type domain-containing protein</fullName>
    </recommendedName>
</protein>
<evidence type="ECO:0000313" key="5">
    <source>
        <dbReference type="Proteomes" id="UP000005408"/>
    </source>
</evidence>
<dbReference type="Gene3D" id="2.120.10.30">
    <property type="entry name" value="TolB, C-terminal domain"/>
    <property type="match status" value="1"/>
</dbReference>
<sequence length="557" mass="64603">MDRQHCVQDVLRCHLCDTPHPSLHCDICAEYLCEACKGEHLSDLLKEHEVLPFRGRESTIKCPKHSSKICERYCIQCAIHVCVECASSKEHRRHEFLDKKDFLHRDLQELENQILSKYQEIAYKNSDQIAKLKKSYKDIKAAINNHGEELHREIDSVVKKFTSNLNEMESQCLDKLMSQENEITRKMSKITQMIAYLRKLLTLNDDSLVSAYKSRNAEYRTLPSTLIVSSPSFTPKKIKKEQIYQEFGFLSAFSIKKEEQKYQQFPIPTKEVNTMDSSHDHSSEVHRPLIAVSKVIAEINTEYALYKELRSVSCMNDEEIWTCGNDNKMKLYNLQGKLIKSIQTKSGNFPNDITMTRKGDLIYSDYNDRTVNIVKKRHIETVIRLRGWMPTNVCLTSSDDLLIAMVSDRDKQTRVVRYSGSTEKQRIQYNDKEQPLYSPYGEKFIRENKNLDICVSDFYAKAVVVVNREGKLKFTYSGPPSTSKKSFKPYGIATDCWSRILIADSHTIHILDQGGQFLCFINNCHLDWPYGLCVDTNDNLYVAEYFEGKVKKIQYKT</sequence>
<dbReference type="SUPFAM" id="SSF101898">
    <property type="entry name" value="NHL repeat"/>
    <property type="match status" value="1"/>
</dbReference>
<dbReference type="InterPro" id="IPR047153">
    <property type="entry name" value="TRIM45/56/19-like"/>
</dbReference>
<organism evidence="4 5">
    <name type="scientific">Magallana gigas</name>
    <name type="common">Pacific oyster</name>
    <name type="synonym">Crassostrea gigas</name>
    <dbReference type="NCBI Taxonomy" id="29159"/>
    <lineage>
        <taxon>Eukaryota</taxon>
        <taxon>Metazoa</taxon>
        <taxon>Spiralia</taxon>
        <taxon>Lophotrochozoa</taxon>
        <taxon>Mollusca</taxon>
        <taxon>Bivalvia</taxon>
        <taxon>Autobranchia</taxon>
        <taxon>Pteriomorphia</taxon>
        <taxon>Ostreida</taxon>
        <taxon>Ostreoidea</taxon>
        <taxon>Ostreidae</taxon>
        <taxon>Magallana</taxon>
    </lineage>
</organism>
<dbReference type="OrthoDB" id="342730at2759"/>
<reference evidence="4" key="1">
    <citation type="submission" date="2022-08" db="UniProtKB">
        <authorList>
            <consortium name="EnsemblMetazoa"/>
        </authorList>
    </citation>
    <scope>IDENTIFICATION</scope>
    <source>
        <strain evidence="4">05x7-T-G4-1.051#20</strain>
    </source>
</reference>
<keyword evidence="1" id="KW-0862">Zinc</keyword>
<keyword evidence="2" id="KW-0175">Coiled coil</keyword>
<dbReference type="PANTHER" id="PTHR25462">
    <property type="entry name" value="BONUS, ISOFORM C-RELATED"/>
    <property type="match status" value="1"/>
</dbReference>
<feature type="domain" description="B box-type" evidence="3">
    <location>
        <begin position="57"/>
        <end position="99"/>
    </location>
</feature>
<dbReference type="EnsemblMetazoa" id="G31110.4">
    <property type="protein sequence ID" value="G31110.4:cds"/>
    <property type="gene ID" value="G31110"/>
</dbReference>
<dbReference type="EnsemblMetazoa" id="G31110.3">
    <property type="protein sequence ID" value="G31110.3:cds"/>
    <property type="gene ID" value="G31110"/>
</dbReference>
<dbReference type="EnsemblMetazoa" id="G31110.1">
    <property type="protein sequence ID" value="G31110.1:cds"/>
    <property type="gene ID" value="G31110"/>
</dbReference>
<dbReference type="CDD" id="cd19756">
    <property type="entry name" value="Bbox2"/>
    <property type="match status" value="1"/>
</dbReference>
<keyword evidence="1" id="KW-0479">Metal-binding</keyword>
<proteinExistence type="predicted"/>
<dbReference type="InterPro" id="IPR011042">
    <property type="entry name" value="6-blade_b-propeller_TolB-like"/>
</dbReference>
<dbReference type="GO" id="GO:0008270">
    <property type="term" value="F:zinc ion binding"/>
    <property type="evidence" value="ECO:0007669"/>
    <property type="project" value="UniProtKB-KW"/>
</dbReference>
<feature type="domain" description="B box-type" evidence="3">
    <location>
        <begin position="8"/>
        <end position="53"/>
    </location>
</feature>
<keyword evidence="5" id="KW-1185">Reference proteome</keyword>
<name>A0A8W8M4B7_MAGGI</name>
<feature type="coiled-coil region" evidence="2">
    <location>
        <begin position="93"/>
        <end position="149"/>
    </location>
</feature>
<dbReference type="EnsemblMetazoa" id="G31110.2">
    <property type="protein sequence ID" value="G31110.2:cds"/>
    <property type="gene ID" value="G31110"/>
</dbReference>
<dbReference type="Gene3D" id="3.30.160.60">
    <property type="entry name" value="Classic Zinc Finger"/>
    <property type="match status" value="1"/>
</dbReference>
<evidence type="ECO:0000259" key="3">
    <source>
        <dbReference type="PROSITE" id="PS50119"/>
    </source>
</evidence>
<evidence type="ECO:0000256" key="2">
    <source>
        <dbReference type="SAM" id="Coils"/>
    </source>
</evidence>